<gene>
    <name evidence="2" type="ORF">ACFQND_16740</name>
</gene>
<dbReference type="RefSeq" id="WP_371439172.1">
    <property type="nucleotide sequence ID" value="NZ_JBHSRS010000080.1"/>
</dbReference>
<dbReference type="EMBL" id="JBHSRS010000080">
    <property type="protein sequence ID" value="MFC6282871.1"/>
    <property type="molecule type" value="Genomic_DNA"/>
</dbReference>
<sequence>MQKPQLPATLPAIEDEETLYSWCASVHALASGTNSGDTSHALFGNGHSSRQHDIPRGLRALQGHLSCFSDNCIELLRIHTVAACYLPFMAPSDLELLATEISAGVKPHWRRRLLSASRSLPIKHPLRFCSACCAEDTAAAGRPFWHTRHQFPATWVCTRHSEALWIFSGHPRRWLLPSPGQKGSARLSDLNTDVAATAAAVGQAISKLRIINTDALRSCTLNRLRDIGVIHSLGGARHDRLASWFCNSAMGRMCAADTSGTSALADGNWVPAHLWRKKRDHPARWIALWSALQWRSADEACSALMEACSDAAPTDKGQYLLFEPQEHPTRAPDHVYAAFEICESYEAVMAHLHVSRGDVVRWLESDPELRRIWKQGIHSRRLHVTEHRLRKSMIDWLASKPNLEGFLESNEADLHWLARNAPSAHQALVGNLRRRGAVARTLF</sequence>
<evidence type="ECO:0000313" key="2">
    <source>
        <dbReference type="EMBL" id="MFC6282871.1"/>
    </source>
</evidence>
<proteinExistence type="predicted"/>
<accession>A0ABW1TYX6</accession>
<evidence type="ECO:0000259" key="1">
    <source>
        <dbReference type="Pfam" id="PF06527"/>
    </source>
</evidence>
<keyword evidence="3" id="KW-1185">Reference proteome</keyword>
<dbReference type="Pfam" id="PF06527">
    <property type="entry name" value="TniQ"/>
    <property type="match status" value="1"/>
</dbReference>
<comment type="caution">
    <text evidence="2">The sequence shown here is derived from an EMBL/GenBank/DDBJ whole genome shotgun (WGS) entry which is preliminary data.</text>
</comment>
<feature type="domain" description="TniQ" evidence="1">
    <location>
        <begin position="11"/>
        <end position="164"/>
    </location>
</feature>
<name>A0ABW1TYX6_9BURK</name>
<organism evidence="2 3">
    <name type="scientific">Polaromonas aquatica</name>
    <dbReference type="NCBI Taxonomy" id="332657"/>
    <lineage>
        <taxon>Bacteria</taxon>
        <taxon>Pseudomonadati</taxon>
        <taxon>Pseudomonadota</taxon>
        <taxon>Betaproteobacteria</taxon>
        <taxon>Burkholderiales</taxon>
        <taxon>Comamonadaceae</taxon>
        <taxon>Polaromonas</taxon>
    </lineage>
</organism>
<dbReference type="Proteomes" id="UP001596270">
    <property type="component" value="Unassembled WGS sequence"/>
</dbReference>
<protein>
    <submittedName>
        <fullName evidence="2">TniQ family protein</fullName>
    </submittedName>
</protein>
<dbReference type="InterPro" id="IPR009492">
    <property type="entry name" value="TniQ"/>
</dbReference>
<evidence type="ECO:0000313" key="3">
    <source>
        <dbReference type="Proteomes" id="UP001596270"/>
    </source>
</evidence>
<reference evidence="3" key="1">
    <citation type="journal article" date="2019" name="Int. J. Syst. Evol. Microbiol.">
        <title>The Global Catalogue of Microorganisms (GCM) 10K type strain sequencing project: providing services to taxonomists for standard genome sequencing and annotation.</title>
        <authorList>
            <consortium name="The Broad Institute Genomics Platform"/>
            <consortium name="The Broad Institute Genome Sequencing Center for Infectious Disease"/>
            <person name="Wu L."/>
            <person name="Ma J."/>
        </authorList>
    </citation>
    <scope>NUCLEOTIDE SEQUENCE [LARGE SCALE GENOMIC DNA]</scope>
    <source>
        <strain evidence="3">CCUG 39402</strain>
    </source>
</reference>